<dbReference type="EMBL" id="JBFXLT010000052">
    <property type="protein sequence ID" value="KAL2812006.1"/>
    <property type="molecule type" value="Genomic_DNA"/>
</dbReference>
<keyword evidence="4" id="KW-1185">Reference proteome</keyword>
<dbReference type="SUPFAM" id="SSF51735">
    <property type="entry name" value="NAD(P)-binding Rossmann-fold domains"/>
    <property type="match status" value="1"/>
</dbReference>
<name>A0ABR4H984_9EURO</name>
<dbReference type="InterPro" id="IPR052711">
    <property type="entry name" value="Zinc_ADH-like"/>
</dbReference>
<dbReference type="InterPro" id="IPR020843">
    <property type="entry name" value="ER"/>
</dbReference>
<dbReference type="Gene3D" id="3.90.180.10">
    <property type="entry name" value="Medium-chain alcohol dehydrogenases, catalytic domain"/>
    <property type="match status" value="1"/>
</dbReference>
<evidence type="ECO:0000313" key="4">
    <source>
        <dbReference type="Proteomes" id="UP001610334"/>
    </source>
</evidence>
<dbReference type="CDD" id="cd08276">
    <property type="entry name" value="MDR7"/>
    <property type="match status" value="1"/>
</dbReference>
<evidence type="ECO:0000256" key="1">
    <source>
        <dbReference type="SAM" id="MobiDB-lite"/>
    </source>
</evidence>
<proteinExistence type="predicted"/>
<dbReference type="Proteomes" id="UP001610334">
    <property type="component" value="Unassembled WGS sequence"/>
</dbReference>
<dbReference type="Pfam" id="PF08240">
    <property type="entry name" value="ADH_N"/>
    <property type="match status" value="1"/>
</dbReference>
<gene>
    <name evidence="3" type="ORF">BJX63DRAFT_422067</name>
</gene>
<sequence>MPPSLPTTRRVFRHTDNHTPGSPKVHLATETVPPLTPTSLLIKVQAISLNYRDANIANGGNPWPVIPHGIPCNDAAGEIIAVGKSVKNFENLTGREKARSWLAADEDGVLAEFVVFEEWQVCRLPGYLNWEEACLLPCAGVTAWSAILGTGGVALFALKLAHAAGLKVILSSSCDAKLARISSQFTSRPILAVNYKTNPEWHEEVLKLTNGQGVDLVIEVGGEATLVQSMKCTRRGGIVSQVGYLSGQDPMRLEGLLGVLIDGRVVLRGINAGSKQDMDDLCAALDATQMPLRDIIDSVQPFEKAEEAIEYIWQGRQIGKVVLRV</sequence>
<evidence type="ECO:0000313" key="3">
    <source>
        <dbReference type="EMBL" id="KAL2812006.1"/>
    </source>
</evidence>
<dbReference type="SMART" id="SM00829">
    <property type="entry name" value="PKS_ER"/>
    <property type="match status" value="1"/>
</dbReference>
<dbReference type="InterPro" id="IPR013154">
    <property type="entry name" value="ADH-like_N"/>
</dbReference>
<protein>
    <recommendedName>
        <fullName evidence="2">Enoyl reductase (ER) domain-containing protein</fullName>
    </recommendedName>
</protein>
<dbReference type="InterPro" id="IPR036291">
    <property type="entry name" value="NAD(P)-bd_dom_sf"/>
</dbReference>
<dbReference type="InterPro" id="IPR013149">
    <property type="entry name" value="ADH-like_C"/>
</dbReference>
<feature type="domain" description="Enoyl reductase (ER)" evidence="2">
    <location>
        <begin position="21"/>
        <end position="323"/>
    </location>
</feature>
<comment type="caution">
    <text evidence="3">The sequence shown here is derived from an EMBL/GenBank/DDBJ whole genome shotgun (WGS) entry which is preliminary data.</text>
</comment>
<dbReference type="PANTHER" id="PTHR45033">
    <property type="match status" value="1"/>
</dbReference>
<dbReference type="Gene3D" id="3.40.50.720">
    <property type="entry name" value="NAD(P)-binding Rossmann-like Domain"/>
    <property type="match status" value="1"/>
</dbReference>
<dbReference type="SUPFAM" id="SSF50129">
    <property type="entry name" value="GroES-like"/>
    <property type="match status" value="1"/>
</dbReference>
<dbReference type="Pfam" id="PF00107">
    <property type="entry name" value="ADH_zinc_N"/>
    <property type="match status" value="1"/>
</dbReference>
<dbReference type="PANTHER" id="PTHR45033:SF2">
    <property type="entry name" value="ZINC-TYPE ALCOHOL DEHYDROGENASE-LIKE PROTEIN C1773.06C"/>
    <property type="match status" value="1"/>
</dbReference>
<evidence type="ECO:0000259" key="2">
    <source>
        <dbReference type="SMART" id="SM00829"/>
    </source>
</evidence>
<dbReference type="InterPro" id="IPR011032">
    <property type="entry name" value="GroES-like_sf"/>
</dbReference>
<feature type="region of interest" description="Disordered" evidence="1">
    <location>
        <begin position="1"/>
        <end position="26"/>
    </location>
</feature>
<accession>A0ABR4H984</accession>
<reference evidence="3 4" key="1">
    <citation type="submission" date="2024-07" db="EMBL/GenBank/DDBJ databases">
        <title>Section-level genome sequencing and comparative genomics of Aspergillus sections Usti and Cavernicolus.</title>
        <authorList>
            <consortium name="Lawrence Berkeley National Laboratory"/>
            <person name="Nybo J.L."/>
            <person name="Vesth T.C."/>
            <person name="Theobald S."/>
            <person name="Frisvad J.C."/>
            <person name="Larsen T.O."/>
            <person name="Kjaerboelling I."/>
            <person name="Rothschild-Mancinelli K."/>
            <person name="Lyhne E.K."/>
            <person name="Kogle M.E."/>
            <person name="Barry K."/>
            <person name="Clum A."/>
            <person name="Na H."/>
            <person name="Ledsgaard L."/>
            <person name="Lin J."/>
            <person name="Lipzen A."/>
            <person name="Kuo A."/>
            <person name="Riley R."/>
            <person name="Mondo S."/>
            <person name="Labutti K."/>
            <person name="Haridas S."/>
            <person name="Pangalinan J."/>
            <person name="Salamov A.A."/>
            <person name="Simmons B.A."/>
            <person name="Magnuson J.K."/>
            <person name="Chen J."/>
            <person name="Drula E."/>
            <person name="Henrissat B."/>
            <person name="Wiebenga A."/>
            <person name="Lubbers R.J."/>
            <person name="Gomes A.C."/>
            <person name="Makela M.R."/>
            <person name="Stajich J."/>
            <person name="Grigoriev I.V."/>
            <person name="Mortensen U.H."/>
            <person name="De Vries R.P."/>
            <person name="Baker S.E."/>
            <person name="Andersen M.R."/>
        </authorList>
    </citation>
    <scope>NUCLEOTIDE SEQUENCE [LARGE SCALE GENOMIC DNA]</scope>
    <source>
        <strain evidence="3 4">CBS 588.65</strain>
    </source>
</reference>
<organism evidence="3 4">
    <name type="scientific">Aspergillus granulosus</name>
    <dbReference type="NCBI Taxonomy" id="176169"/>
    <lineage>
        <taxon>Eukaryota</taxon>
        <taxon>Fungi</taxon>
        <taxon>Dikarya</taxon>
        <taxon>Ascomycota</taxon>
        <taxon>Pezizomycotina</taxon>
        <taxon>Eurotiomycetes</taxon>
        <taxon>Eurotiomycetidae</taxon>
        <taxon>Eurotiales</taxon>
        <taxon>Aspergillaceae</taxon>
        <taxon>Aspergillus</taxon>
        <taxon>Aspergillus subgen. Nidulantes</taxon>
    </lineage>
</organism>